<name>A1WVZ4_HALHL</name>
<reference evidence="2 3" key="2">
    <citation type="journal article" date="2013" name="Stand. Genomic Sci.">
        <title>Complete genome sequence of Halorhodospira halophila SL1.</title>
        <authorList>
            <person name="Challacombe J.F."/>
            <person name="Majid S."/>
            <person name="Deole R."/>
            <person name="Brettin T.S."/>
            <person name="Bruce D."/>
            <person name="Delano S.F."/>
            <person name="Detter J.C."/>
            <person name="Gleasner C.D."/>
            <person name="Han C.S."/>
            <person name="Misra M."/>
            <person name="Reitenga K.G."/>
            <person name="Mikhailova N."/>
            <person name="Woyke T."/>
            <person name="Pitluck S."/>
            <person name="Nolan M."/>
            <person name="Land M.L."/>
            <person name="Saunders E."/>
            <person name="Tapia R."/>
            <person name="Lapidus A."/>
            <person name="Ivanova N."/>
            <person name="Hoff W.D."/>
        </authorList>
    </citation>
    <scope>NUCLEOTIDE SEQUENCE [LARGE SCALE GENOMIC DNA]</scope>
    <source>
        <strain evidence="3">DSM 244 / SL1</strain>
    </source>
</reference>
<dbReference type="RefSeq" id="WP_011813879.1">
    <property type="nucleotide sequence ID" value="NC_008789.1"/>
</dbReference>
<feature type="transmembrane region" description="Helical" evidence="1">
    <location>
        <begin position="63"/>
        <end position="83"/>
    </location>
</feature>
<gene>
    <name evidence="2" type="ordered locus">Hhal_1080</name>
</gene>
<evidence type="ECO:0000256" key="1">
    <source>
        <dbReference type="SAM" id="Phobius"/>
    </source>
</evidence>
<keyword evidence="1" id="KW-1133">Transmembrane helix</keyword>
<dbReference type="Proteomes" id="UP000000647">
    <property type="component" value="Chromosome"/>
</dbReference>
<dbReference type="EMBL" id="CP000544">
    <property type="protein sequence ID" value="ABM61856.1"/>
    <property type="molecule type" value="Genomic_DNA"/>
</dbReference>
<protein>
    <submittedName>
        <fullName evidence="2">Uncharacterized protein</fullName>
    </submittedName>
</protein>
<dbReference type="STRING" id="349124.Hhal_1080"/>
<accession>A1WVZ4</accession>
<feature type="transmembrane region" description="Helical" evidence="1">
    <location>
        <begin position="12"/>
        <end position="29"/>
    </location>
</feature>
<dbReference type="OrthoDB" id="8005151at2"/>
<evidence type="ECO:0000313" key="3">
    <source>
        <dbReference type="Proteomes" id="UP000000647"/>
    </source>
</evidence>
<dbReference type="AlphaFoldDB" id="A1WVZ4"/>
<sequence>MVELFDTGRIIDAILLLMVLEGALLYLVYRRSGWGLAPGTLVTTLAAGGFLLLALRAALTDAAWYWVSAWLLAGLAAHLADLWQRLRPQ</sequence>
<proteinExistence type="predicted"/>
<evidence type="ECO:0000313" key="2">
    <source>
        <dbReference type="EMBL" id="ABM61856.1"/>
    </source>
</evidence>
<feature type="transmembrane region" description="Helical" evidence="1">
    <location>
        <begin position="36"/>
        <end position="57"/>
    </location>
</feature>
<keyword evidence="1" id="KW-0812">Transmembrane</keyword>
<dbReference type="eggNOG" id="ENOG5033APD">
    <property type="taxonomic scope" value="Bacteria"/>
</dbReference>
<reference evidence="3" key="1">
    <citation type="submission" date="2006-12" db="EMBL/GenBank/DDBJ databases">
        <title>Complete sequence of Halorhodospira halophila SL1.</title>
        <authorList>
            <consortium name="US DOE Joint Genome Institute"/>
            <person name="Copeland A."/>
            <person name="Lucas S."/>
            <person name="Lapidus A."/>
            <person name="Barry K."/>
            <person name="Detter J.C."/>
            <person name="Glavina del Rio T."/>
            <person name="Hammon N."/>
            <person name="Israni S."/>
            <person name="Dalin E."/>
            <person name="Tice H."/>
            <person name="Pitluck S."/>
            <person name="Saunders E."/>
            <person name="Brettin T."/>
            <person name="Bruce D."/>
            <person name="Han C."/>
            <person name="Tapia R."/>
            <person name="Schmutz J."/>
            <person name="Larimer F."/>
            <person name="Land M."/>
            <person name="Hauser L."/>
            <person name="Kyrpides N."/>
            <person name="Mikhailova N."/>
            <person name="Hoff W."/>
            <person name="Richardson P."/>
        </authorList>
    </citation>
    <scope>NUCLEOTIDE SEQUENCE [LARGE SCALE GENOMIC DNA]</scope>
    <source>
        <strain evidence="3">DSM 244 / SL1</strain>
    </source>
</reference>
<keyword evidence="1" id="KW-0472">Membrane</keyword>
<keyword evidence="3" id="KW-1185">Reference proteome</keyword>
<dbReference type="KEGG" id="hha:Hhal_1080"/>
<dbReference type="HOGENOM" id="CLU_165445_0_0_6"/>
<organism evidence="2 3">
    <name type="scientific">Halorhodospira halophila (strain DSM 244 / SL1)</name>
    <name type="common">Ectothiorhodospira halophila (strain DSM 244 / SL1)</name>
    <dbReference type="NCBI Taxonomy" id="349124"/>
    <lineage>
        <taxon>Bacteria</taxon>
        <taxon>Pseudomonadati</taxon>
        <taxon>Pseudomonadota</taxon>
        <taxon>Gammaproteobacteria</taxon>
        <taxon>Chromatiales</taxon>
        <taxon>Ectothiorhodospiraceae</taxon>
        <taxon>Halorhodospira</taxon>
    </lineage>
</organism>